<proteinExistence type="predicted"/>
<accession>A0AAV2WTH4</accession>
<reference evidence="1" key="1">
    <citation type="submission" date="2014-05" db="EMBL/GenBank/DDBJ databases">
        <authorList>
            <person name="Urmite Genomes"/>
        </authorList>
    </citation>
    <scope>NUCLEOTIDE SEQUENCE</scope>
    <source>
        <strain evidence="1">DSM 44074</strain>
    </source>
</reference>
<dbReference type="Proteomes" id="UP000028864">
    <property type="component" value="Unassembled WGS sequence"/>
</dbReference>
<dbReference type="EMBL" id="LK021343">
    <property type="protein sequence ID" value="CDQ47063.1"/>
    <property type="molecule type" value="Genomic_DNA"/>
</dbReference>
<protein>
    <submittedName>
        <fullName evidence="1">Uncharacterized protein</fullName>
    </submittedName>
</protein>
<name>A0AAV2WTH4_MYCNE</name>
<organism evidence="1 2">
    <name type="scientific">Mycolicibacterium neoaurum</name>
    <name type="common">Mycobacterium neoaurum</name>
    <dbReference type="NCBI Taxonomy" id="1795"/>
    <lineage>
        <taxon>Bacteria</taxon>
        <taxon>Bacillati</taxon>
        <taxon>Actinomycetota</taxon>
        <taxon>Actinomycetes</taxon>
        <taxon>Mycobacteriales</taxon>
        <taxon>Mycobacteriaceae</taxon>
        <taxon>Mycolicibacterium</taxon>
    </lineage>
</organism>
<reference evidence="1" key="2">
    <citation type="submission" date="2015-09" db="EMBL/GenBank/DDBJ databases">
        <title>Draft genome sequence of Mycobacterium neoaurum DSM 44074.</title>
        <authorList>
            <person name="Croce O."/>
            <person name="Robert C."/>
            <person name="Raoult D."/>
            <person name="Drancourt M."/>
        </authorList>
    </citation>
    <scope>NUCLEOTIDE SEQUENCE</scope>
    <source>
        <strain evidence="1">DSM 44074</strain>
    </source>
</reference>
<dbReference type="AlphaFoldDB" id="A0AAV2WTH4"/>
<gene>
    <name evidence="1" type="ORF">BN1047_04981</name>
</gene>
<evidence type="ECO:0000313" key="1">
    <source>
        <dbReference type="EMBL" id="CDQ47063.1"/>
    </source>
</evidence>
<evidence type="ECO:0000313" key="2">
    <source>
        <dbReference type="Proteomes" id="UP000028864"/>
    </source>
</evidence>
<sequence length="243" mass="26782">MTMKTDLRIIAELGNQRRHPISDLIEHQRPRRIHHIHTLAARIGHDPGLGGQLLRADGVAHHQKPDRLQPELTGQPEMLDRDISLGAVSGDAADLPTVVLRFLDVLLGAHTRQHQKSDLGVFGGLRRELDQLLLRGFGKPVVERRTTQPVTMGDLDDRHPRSIKGRHDRAHLIGGELMTLVMRPITQRGVGHPDIPHRIEENLTRAAHACTPAPAALRSLAISSPTLVAAAVMMSKFPAYGGR</sequence>